<sequence length="108" mass="11474">MLRRTPDPELGAVEDAGPPGRAKMFDDFARGPQPHIGGDGAPLLREQGHELLLTPDELAAVSGGRTVRHDVGAPLPITSDTLRVQAARVTAVGQVRIVVAAVRRGRRD</sequence>
<reference evidence="3" key="1">
    <citation type="journal article" date="2019" name="Int. J. Syst. Evol. Microbiol.">
        <title>The Global Catalogue of Microorganisms (GCM) 10K type strain sequencing project: providing services to taxonomists for standard genome sequencing and annotation.</title>
        <authorList>
            <consortium name="The Broad Institute Genomics Platform"/>
            <consortium name="The Broad Institute Genome Sequencing Center for Infectious Disease"/>
            <person name="Wu L."/>
            <person name="Ma J."/>
        </authorList>
    </citation>
    <scope>NUCLEOTIDE SEQUENCE [LARGE SCALE GENOMIC DNA]</scope>
    <source>
        <strain evidence="3">JCM 17138</strain>
    </source>
</reference>
<evidence type="ECO:0000313" key="2">
    <source>
        <dbReference type="EMBL" id="GAA3836495.1"/>
    </source>
</evidence>
<gene>
    <name evidence="2" type="ORF">GCM10022403_081320</name>
</gene>
<proteinExistence type="predicted"/>
<protein>
    <submittedName>
        <fullName evidence="2">Uncharacterized protein</fullName>
    </submittedName>
</protein>
<name>A0ABP7J7V7_9ACTN</name>
<evidence type="ECO:0000256" key="1">
    <source>
        <dbReference type="SAM" id="MobiDB-lite"/>
    </source>
</evidence>
<keyword evidence="3" id="KW-1185">Reference proteome</keyword>
<comment type="caution">
    <text evidence="2">The sequence shown here is derived from an EMBL/GenBank/DDBJ whole genome shotgun (WGS) entry which is preliminary data.</text>
</comment>
<accession>A0ABP7J7V7</accession>
<evidence type="ECO:0000313" key="3">
    <source>
        <dbReference type="Proteomes" id="UP001501009"/>
    </source>
</evidence>
<organism evidence="2 3">
    <name type="scientific">Streptomyces coacervatus</name>
    <dbReference type="NCBI Taxonomy" id="647381"/>
    <lineage>
        <taxon>Bacteria</taxon>
        <taxon>Bacillati</taxon>
        <taxon>Actinomycetota</taxon>
        <taxon>Actinomycetes</taxon>
        <taxon>Kitasatosporales</taxon>
        <taxon>Streptomycetaceae</taxon>
        <taxon>Streptomyces</taxon>
    </lineage>
</organism>
<dbReference type="EMBL" id="BAABDE010000034">
    <property type="protein sequence ID" value="GAA3836495.1"/>
    <property type="molecule type" value="Genomic_DNA"/>
</dbReference>
<feature type="region of interest" description="Disordered" evidence="1">
    <location>
        <begin position="1"/>
        <end position="41"/>
    </location>
</feature>
<dbReference type="Proteomes" id="UP001501009">
    <property type="component" value="Unassembled WGS sequence"/>
</dbReference>